<proteinExistence type="predicted"/>
<dbReference type="GO" id="GO:0006355">
    <property type="term" value="P:regulation of DNA-templated transcription"/>
    <property type="evidence" value="ECO:0007669"/>
    <property type="project" value="InterPro"/>
</dbReference>
<feature type="domain" description="HTH luxR-type" evidence="5">
    <location>
        <begin position="104"/>
        <end position="169"/>
    </location>
</feature>
<evidence type="ECO:0000313" key="7">
    <source>
        <dbReference type="Proteomes" id="UP000629619"/>
    </source>
</evidence>
<reference evidence="6" key="1">
    <citation type="submission" date="2021-01" db="EMBL/GenBank/DDBJ databases">
        <title>Whole genome shotgun sequence of Actinoplanes siamensis NBRC 109076.</title>
        <authorList>
            <person name="Komaki H."/>
            <person name="Tamura T."/>
        </authorList>
    </citation>
    <scope>NUCLEOTIDE SEQUENCE</scope>
    <source>
        <strain evidence="6">NBRC 109076</strain>
    </source>
</reference>
<accession>A0A919NAG2</accession>
<protein>
    <recommendedName>
        <fullName evidence="5">HTH luxR-type domain-containing protein</fullName>
    </recommendedName>
</protein>
<keyword evidence="1" id="KW-0805">Transcription regulation</keyword>
<dbReference type="PANTHER" id="PTHR44688">
    <property type="entry name" value="DNA-BINDING TRANSCRIPTIONAL ACTIVATOR DEVR_DOSR"/>
    <property type="match status" value="1"/>
</dbReference>
<feature type="region of interest" description="Disordered" evidence="4">
    <location>
        <begin position="1"/>
        <end position="27"/>
    </location>
</feature>
<evidence type="ECO:0000256" key="2">
    <source>
        <dbReference type="ARBA" id="ARBA00023125"/>
    </source>
</evidence>
<evidence type="ECO:0000259" key="5">
    <source>
        <dbReference type="PROSITE" id="PS50043"/>
    </source>
</evidence>
<dbReference type="CDD" id="cd06170">
    <property type="entry name" value="LuxR_C_like"/>
    <property type="match status" value="1"/>
</dbReference>
<dbReference type="SMART" id="SM00421">
    <property type="entry name" value="HTH_LUXR"/>
    <property type="match status" value="1"/>
</dbReference>
<dbReference type="Pfam" id="PF00196">
    <property type="entry name" value="GerE"/>
    <property type="match status" value="1"/>
</dbReference>
<dbReference type="EMBL" id="BOMW01000045">
    <property type="protein sequence ID" value="GIF07184.1"/>
    <property type="molecule type" value="Genomic_DNA"/>
</dbReference>
<evidence type="ECO:0000313" key="6">
    <source>
        <dbReference type="EMBL" id="GIF07184.1"/>
    </source>
</evidence>
<dbReference type="InterPro" id="IPR036388">
    <property type="entry name" value="WH-like_DNA-bd_sf"/>
</dbReference>
<keyword evidence="2" id="KW-0238">DNA-binding</keyword>
<organism evidence="6 7">
    <name type="scientific">Actinoplanes siamensis</name>
    <dbReference type="NCBI Taxonomy" id="1223317"/>
    <lineage>
        <taxon>Bacteria</taxon>
        <taxon>Bacillati</taxon>
        <taxon>Actinomycetota</taxon>
        <taxon>Actinomycetes</taxon>
        <taxon>Micromonosporales</taxon>
        <taxon>Micromonosporaceae</taxon>
        <taxon>Actinoplanes</taxon>
    </lineage>
</organism>
<dbReference type="Gene3D" id="1.10.10.10">
    <property type="entry name" value="Winged helix-like DNA-binding domain superfamily/Winged helix DNA-binding domain"/>
    <property type="match status" value="1"/>
</dbReference>
<evidence type="ECO:0000256" key="3">
    <source>
        <dbReference type="ARBA" id="ARBA00023163"/>
    </source>
</evidence>
<dbReference type="AlphaFoldDB" id="A0A919NAG2"/>
<dbReference type="GO" id="GO:0003677">
    <property type="term" value="F:DNA binding"/>
    <property type="evidence" value="ECO:0007669"/>
    <property type="project" value="UniProtKB-KW"/>
</dbReference>
<name>A0A919NAG2_9ACTN</name>
<sequence length="173" mass="18398">MTADKRPPHGSQVPHGSSLSFESQDSNRATDLRVEHWPISDRTRLSYAVVVLPDGADADPLGLIAAGARAVIADEAELGAARAAVLAGGSYLSPAVLARLAPSEPVETVRLAPREVAALHCIVAGLTHREAARELGVTEQSFNTYAKRLRRKLGATNKAELTRRAAELGYVPM</sequence>
<dbReference type="PROSITE" id="PS50043">
    <property type="entry name" value="HTH_LUXR_2"/>
    <property type="match status" value="1"/>
</dbReference>
<evidence type="ECO:0000256" key="4">
    <source>
        <dbReference type="SAM" id="MobiDB-lite"/>
    </source>
</evidence>
<dbReference type="PANTHER" id="PTHR44688:SF16">
    <property type="entry name" value="DNA-BINDING TRANSCRIPTIONAL ACTIVATOR DEVR_DOSR"/>
    <property type="match status" value="1"/>
</dbReference>
<gene>
    <name evidence="6" type="ORF">Asi03nite_47220</name>
</gene>
<keyword evidence="7" id="KW-1185">Reference proteome</keyword>
<dbReference type="Proteomes" id="UP000629619">
    <property type="component" value="Unassembled WGS sequence"/>
</dbReference>
<comment type="caution">
    <text evidence="6">The sequence shown here is derived from an EMBL/GenBank/DDBJ whole genome shotgun (WGS) entry which is preliminary data.</text>
</comment>
<feature type="compositionally biased region" description="Polar residues" evidence="4">
    <location>
        <begin position="14"/>
        <end position="27"/>
    </location>
</feature>
<evidence type="ECO:0000256" key="1">
    <source>
        <dbReference type="ARBA" id="ARBA00023015"/>
    </source>
</evidence>
<dbReference type="InterPro" id="IPR000792">
    <property type="entry name" value="Tscrpt_reg_LuxR_C"/>
</dbReference>
<dbReference type="SUPFAM" id="SSF46894">
    <property type="entry name" value="C-terminal effector domain of the bipartite response regulators"/>
    <property type="match status" value="1"/>
</dbReference>
<dbReference type="InterPro" id="IPR016032">
    <property type="entry name" value="Sig_transdc_resp-reg_C-effctor"/>
</dbReference>
<keyword evidence="3" id="KW-0804">Transcription</keyword>